<name>A0A0F9DLT3_9ZZZZ</name>
<dbReference type="AlphaFoldDB" id="A0A0F9DLT3"/>
<comment type="caution">
    <text evidence="1">The sequence shown here is derived from an EMBL/GenBank/DDBJ whole genome shotgun (WGS) entry which is preliminary data.</text>
</comment>
<reference evidence="1" key="1">
    <citation type="journal article" date="2015" name="Nature">
        <title>Complex archaea that bridge the gap between prokaryotes and eukaryotes.</title>
        <authorList>
            <person name="Spang A."/>
            <person name="Saw J.H."/>
            <person name="Jorgensen S.L."/>
            <person name="Zaremba-Niedzwiedzka K."/>
            <person name="Martijn J."/>
            <person name="Lind A.E."/>
            <person name="van Eijk R."/>
            <person name="Schleper C."/>
            <person name="Guy L."/>
            <person name="Ettema T.J."/>
        </authorList>
    </citation>
    <scope>NUCLEOTIDE SEQUENCE</scope>
</reference>
<accession>A0A0F9DLT3</accession>
<gene>
    <name evidence="1" type="ORF">LCGC14_2262200</name>
</gene>
<organism evidence="1">
    <name type="scientific">marine sediment metagenome</name>
    <dbReference type="NCBI Taxonomy" id="412755"/>
    <lineage>
        <taxon>unclassified sequences</taxon>
        <taxon>metagenomes</taxon>
        <taxon>ecological metagenomes</taxon>
    </lineage>
</organism>
<dbReference type="EMBL" id="LAZR01031089">
    <property type="protein sequence ID" value="KKL54756.1"/>
    <property type="molecule type" value="Genomic_DNA"/>
</dbReference>
<protein>
    <submittedName>
        <fullName evidence="1">Uncharacterized protein</fullName>
    </submittedName>
</protein>
<evidence type="ECO:0000313" key="1">
    <source>
        <dbReference type="EMBL" id="KKL54756.1"/>
    </source>
</evidence>
<sequence>MTWRALTDDEKLSHIACLNKTRHDMQLEARKPRSTKPRKCRLKTTFKSKELQELFNSLPPEMQRLVS</sequence>
<proteinExistence type="predicted"/>